<evidence type="ECO:0000256" key="8">
    <source>
        <dbReference type="ARBA" id="ARBA00023157"/>
    </source>
</evidence>
<dbReference type="InterPro" id="IPR050208">
    <property type="entry name" value="MHC_class-I_related"/>
</dbReference>
<keyword evidence="6" id="KW-1133">Transmembrane helix</keyword>
<keyword evidence="9" id="KW-0325">Glycoprotein</keyword>
<reference evidence="12" key="2">
    <citation type="submission" date="2025-09" db="UniProtKB">
        <authorList>
            <consortium name="Ensembl"/>
        </authorList>
    </citation>
    <scope>IDENTIFICATION</scope>
</reference>
<dbReference type="InterPro" id="IPR011161">
    <property type="entry name" value="MHC_I-like_Ag-recog"/>
</dbReference>
<evidence type="ECO:0000256" key="9">
    <source>
        <dbReference type="ARBA" id="ARBA00023180"/>
    </source>
</evidence>
<comment type="subcellular location">
    <subcellularLocation>
        <location evidence="1">Membrane</location>
        <topology evidence="1">Single-pass type I membrane protein</topology>
    </subcellularLocation>
</comment>
<dbReference type="GO" id="GO:0042612">
    <property type="term" value="C:MHC class I protein complex"/>
    <property type="evidence" value="ECO:0007669"/>
    <property type="project" value="UniProtKB-KW"/>
</dbReference>
<dbReference type="AlphaFoldDB" id="A0A8D2J4W3"/>
<evidence type="ECO:0000256" key="3">
    <source>
        <dbReference type="ARBA" id="ARBA00022692"/>
    </source>
</evidence>
<evidence type="ECO:0000313" key="12">
    <source>
        <dbReference type="Ensembl" id="ENSVKKP00000007538.1"/>
    </source>
</evidence>
<evidence type="ECO:0000256" key="2">
    <source>
        <dbReference type="ARBA" id="ARBA00022451"/>
    </source>
</evidence>
<evidence type="ECO:0000256" key="5">
    <source>
        <dbReference type="ARBA" id="ARBA00022859"/>
    </source>
</evidence>
<evidence type="ECO:0000313" key="13">
    <source>
        <dbReference type="Proteomes" id="UP000694545"/>
    </source>
</evidence>
<dbReference type="InterPro" id="IPR037055">
    <property type="entry name" value="MHC_I-like_Ag-recog_sf"/>
</dbReference>
<dbReference type="SUPFAM" id="SSF54452">
    <property type="entry name" value="MHC antigen-recognition domain"/>
    <property type="match status" value="1"/>
</dbReference>
<organism evidence="12 13">
    <name type="scientific">Varanus komodoensis</name>
    <name type="common">Komodo dragon</name>
    <dbReference type="NCBI Taxonomy" id="61221"/>
    <lineage>
        <taxon>Eukaryota</taxon>
        <taxon>Metazoa</taxon>
        <taxon>Chordata</taxon>
        <taxon>Craniata</taxon>
        <taxon>Vertebrata</taxon>
        <taxon>Euteleostomi</taxon>
        <taxon>Lepidosauria</taxon>
        <taxon>Squamata</taxon>
        <taxon>Bifurcata</taxon>
        <taxon>Unidentata</taxon>
        <taxon>Episquamata</taxon>
        <taxon>Toxicofera</taxon>
        <taxon>Anguimorpha</taxon>
        <taxon>Paleoanguimorpha</taxon>
        <taxon>Varanoidea</taxon>
        <taxon>Varanidae</taxon>
        <taxon>Varanus</taxon>
    </lineage>
</organism>
<keyword evidence="2" id="KW-0490">MHC I</keyword>
<dbReference type="PANTHER" id="PTHR16675">
    <property type="entry name" value="MHC CLASS I-RELATED"/>
    <property type="match status" value="1"/>
</dbReference>
<feature type="compositionally biased region" description="Basic and acidic residues" evidence="10">
    <location>
        <begin position="103"/>
        <end position="118"/>
    </location>
</feature>
<protein>
    <recommendedName>
        <fullName evidence="11">MHC class I-like antigen recognition-like domain-containing protein</fullName>
    </recommendedName>
</protein>
<evidence type="ECO:0000256" key="6">
    <source>
        <dbReference type="ARBA" id="ARBA00022989"/>
    </source>
</evidence>
<dbReference type="GO" id="GO:0005615">
    <property type="term" value="C:extracellular space"/>
    <property type="evidence" value="ECO:0007669"/>
    <property type="project" value="TreeGrafter"/>
</dbReference>
<dbReference type="GO" id="GO:0009897">
    <property type="term" value="C:external side of plasma membrane"/>
    <property type="evidence" value="ECO:0007669"/>
    <property type="project" value="TreeGrafter"/>
</dbReference>
<reference evidence="12" key="1">
    <citation type="submission" date="2025-08" db="UniProtKB">
        <authorList>
            <consortium name="Ensembl"/>
        </authorList>
    </citation>
    <scope>IDENTIFICATION</scope>
</reference>
<keyword evidence="5" id="KW-0391">Immunity</keyword>
<evidence type="ECO:0000259" key="11">
    <source>
        <dbReference type="Pfam" id="PF00129"/>
    </source>
</evidence>
<keyword evidence="8" id="KW-1015">Disulfide bond</keyword>
<dbReference type="GO" id="GO:0002474">
    <property type="term" value="P:antigen processing and presentation of peptide antigen via MHC class I"/>
    <property type="evidence" value="ECO:0007669"/>
    <property type="project" value="UniProtKB-KW"/>
</dbReference>
<dbReference type="Ensembl" id="ENSVKKT00000007736.1">
    <property type="protein sequence ID" value="ENSVKKP00000007538.1"/>
    <property type="gene ID" value="ENSVKKG00000005411.1"/>
</dbReference>
<evidence type="ECO:0000256" key="7">
    <source>
        <dbReference type="ARBA" id="ARBA00023136"/>
    </source>
</evidence>
<keyword evidence="7" id="KW-0472">Membrane</keyword>
<dbReference type="InterPro" id="IPR011162">
    <property type="entry name" value="MHC_I/II-like_Ag-recog"/>
</dbReference>
<evidence type="ECO:0000256" key="10">
    <source>
        <dbReference type="SAM" id="MobiDB-lite"/>
    </source>
</evidence>
<evidence type="ECO:0000256" key="4">
    <source>
        <dbReference type="ARBA" id="ARBA00022729"/>
    </source>
</evidence>
<proteinExistence type="predicted"/>
<feature type="domain" description="MHC class I-like antigen recognition-like" evidence="11">
    <location>
        <begin position="35"/>
        <end position="90"/>
    </location>
</feature>
<name>A0A8D2J4W3_VARKO</name>
<sequence length="146" mass="16085">MLIKCSEFFSATCITFNLCHPNSALFPSFPGSSLQSVCYFYPGVSKPSQGLPQFIALGHLDNQLFVHYDSNTQKYPATVTWVKEVEQEDLGGQHLDCPEEQDAVEKTPSDSGKGKADLPCRRAAASFLPQAARYKNNPKQPIGDDL</sequence>
<keyword evidence="4" id="KW-0732">Signal</keyword>
<dbReference type="PANTHER" id="PTHR16675:SF242">
    <property type="entry name" value="MAJOR HISTOCOMPATIBILITY COMPLEX CLASS I-RELATED GENE PROTEIN"/>
    <property type="match status" value="1"/>
</dbReference>
<dbReference type="Pfam" id="PF00129">
    <property type="entry name" value="MHC_I"/>
    <property type="match status" value="1"/>
</dbReference>
<dbReference type="GO" id="GO:0006955">
    <property type="term" value="P:immune response"/>
    <property type="evidence" value="ECO:0007669"/>
    <property type="project" value="TreeGrafter"/>
</dbReference>
<evidence type="ECO:0000256" key="1">
    <source>
        <dbReference type="ARBA" id="ARBA00004479"/>
    </source>
</evidence>
<accession>A0A8D2J4W3</accession>
<dbReference type="Proteomes" id="UP000694545">
    <property type="component" value="Unplaced"/>
</dbReference>
<keyword evidence="3" id="KW-0812">Transmembrane</keyword>
<feature type="region of interest" description="Disordered" evidence="10">
    <location>
        <begin position="91"/>
        <end position="118"/>
    </location>
</feature>
<dbReference type="Gene3D" id="3.30.500.10">
    <property type="entry name" value="MHC class I-like antigen recognition-like"/>
    <property type="match status" value="1"/>
</dbReference>
<keyword evidence="13" id="KW-1185">Reference proteome</keyword>